<dbReference type="InterPro" id="IPR050191">
    <property type="entry name" value="ATP-dep_DNA_ligase"/>
</dbReference>
<evidence type="ECO:0000256" key="1">
    <source>
        <dbReference type="ARBA" id="ARBA00007572"/>
    </source>
</evidence>
<organism evidence="5 6">
    <name type="scientific">Crystallibacter crystallopoietes</name>
    <dbReference type="NCBI Taxonomy" id="37928"/>
    <lineage>
        <taxon>Bacteria</taxon>
        <taxon>Bacillati</taxon>
        <taxon>Actinomycetota</taxon>
        <taxon>Actinomycetes</taxon>
        <taxon>Micrococcales</taxon>
        <taxon>Micrococcaceae</taxon>
        <taxon>Crystallibacter</taxon>
    </lineage>
</organism>
<dbReference type="AlphaFoldDB" id="A0A1H1BQ65"/>
<evidence type="ECO:0000256" key="3">
    <source>
        <dbReference type="ARBA" id="ARBA00034003"/>
    </source>
</evidence>
<protein>
    <submittedName>
        <fullName evidence="5">ATP-dependent DNA ligase</fullName>
    </submittedName>
</protein>
<dbReference type="InterPro" id="IPR044119">
    <property type="entry name" value="Adenylation_LigC-like"/>
</dbReference>
<dbReference type="SUPFAM" id="SSF56091">
    <property type="entry name" value="DNA ligase/mRNA capping enzyme, catalytic domain"/>
    <property type="match status" value="1"/>
</dbReference>
<reference evidence="5 6" key="1">
    <citation type="submission" date="2016-10" db="EMBL/GenBank/DDBJ databases">
        <authorList>
            <person name="de Groot N.N."/>
        </authorList>
    </citation>
    <scope>NUCLEOTIDE SEQUENCE [LARGE SCALE GENOMIC DNA]</scope>
    <source>
        <strain evidence="5 6">DSM 20117</strain>
    </source>
</reference>
<comment type="catalytic activity">
    <reaction evidence="3">
        <text>ATP + (deoxyribonucleotide)n-3'-hydroxyl + 5'-phospho-(deoxyribonucleotide)m = (deoxyribonucleotide)n+m + AMP + diphosphate.</text>
        <dbReference type="EC" id="6.5.1.1"/>
    </reaction>
</comment>
<dbReference type="OrthoDB" id="9770771at2"/>
<dbReference type="CDD" id="cd07905">
    <property type="entry name" value="Adenylation_DNA_ligase_LigC"/>
    <property type="match status" value="1"/>
</dbReference>
<evidence type="ECO:0000313" key="6">
    <source>
        <dbReference type="Proteomes" id="UP000181917"/>
    </source>
</evidence>
<evidence type="ECO:0000313" key="5">
    <source>
        <dbReference type="EMBL" id="SDQ54135.1"/>
    </source>
</evidence>
<dbReference type="InterPro" id="IPR012310">
    <property type="entry name" value="DNA_ligase_ATP-dep_cent"/>
</dbReference>
<keyword evidence="6" id="KW-1185">Reference proteome</keyword>
<keyword evidence="2 5" id="KW-0436">Ligase</keyword>
<evidence type="ECO:0000256" key="2">
    <source>
        <dbReference type="ARBA" id="ARBA00022598"/>
    </source>
</evidence>
<dbReference type="PANTHER" id="PTHR45674">
    <property type="entry name" value="DNA LIGASE 1/3 FAMILY MEMBER"/>
    <property type="match status" value="1"/>
</dbReference>
<dbReference type="GO" id="GO:0005524">
    <property type="term" value="F:ATP binding"/>
    <property type="evidence" value="ECO:0007669"/>
    <property type="project" value="InterPro"/>
</dbReference>
<accession>A0A1H1BQ65</accession>
<dbReference type="InterPro" id="IPR012340">
    <property type="entry name" value="NA-bd_OB-fold"/>
</dbReference>
<dbReference type="GO" id="GO:0006281">
    <property type="term" value="P:DNA repair"/>
    <property type="evidence" value="ECO:0007669"/>
    <property type="project" value="InterPro"/>
</dbReference>
<dbReference type="PROSITE" id="PS50160">
    <property type="entry name" value="DNA_LIGASE_A3"/>
    <property type="match status" value="1"/>
</dbReference>
<comment type="similarity">
    <text evidence="1">Belongs to the ATP-dependent DNA ligase family.</text>
</comment>
<dbReference type="RefSeq" id="WP_074699893.1">
    <property type="nucleotide sequence ID" value="NZ_CP018863.1"/>
</dbReference>
<dbReference type="GO" id="GO:0006310">
    <property type="term" value="P:DNA recombination"/>
    <property type="evidence" value="ECO:0007669"/>
    <property type="project" value="InterPro"/>
</dbReference>
<name>A0A1H1BQ65_9MICC</name>
<proteinExistence type="inferred from homology"/>
<dbReference type="CDD" id="cd07970">
    <property type="entry name" value="OBF_DNA_ligase_LigC"/>
    <property type="match status" value="1"/>
</dbReference>
<dbReference type="Gene3D" id="3.30.470.30">
    <property type="entry name" value="DNA ligase/mRNA capping enzyme"/>
    <property type="match status" value="1"/>
</dbReference>
<dbReference type="EMBL" id="FNKH01000002">
    <property type="protein sequence ID" value="SDQ54135.1"/>
    <property type="molecule type" value="Genomic_DNA"/>
</dbReference>
<dbReference type="InterPro" id="IPR044117">
    <property type="entry name" value="OBF_LigC-like"/>
</dbReference>
<dbReference type="Gene3D" id="2.40.50.140">
    <property type="entry name" value="Nucleic acid-binding proteins"/>
    <property type="match status" value="1"/>
</dbReference>
<dbReference type="GO" id="GO:0003910">
    <property type="term" value="F:DNA ligase (ATP) activity"/>
    <property type="evidence" value="ECO:0007669"/>
    <property type="project" value="UniProtKB-EC"/>
</dbReference>
<dbReference type="Proteomes" id="UP000181917">
    <property type="component" value="Unassembled WGS sequence"/>
</dbReference>
<sequence length="336" mass="36839">MSDRLPPELRPPLDVALARSVPSIPKPDALPGGCLFEPKWDGYRLLIGRDGDATSLQSRQGKDLTRYFPDLVAAAQEQLPPGCLLDGEAVIWSQDRLDFSLLQQRLSASARSLLRQVQDKPAHFVAFDLLAVAGHDIRREPLHDRRALLEELAKEWSGPLELSPVTADPEIAAGWFRDLPATGVEGLVIKGTGQSYDGGQRQWLKVKHRETLDVVCAAVIGPMARPQAIVAGLPIDGELRIVGRSVPLKPAAAKLLGSRLQPPAGEHPWPHRVKSTAMDRFNASGGETELTLIEPIVVEVSADTSWSGRSFRHPLRYVRYRPELDPDEVSAPFGNP</sequence>
<dbReference type="STRING" id="37928.SAMN04489742_1517"/>
<evidence type="ECO:0000259" key="4">
    <source>
        <dbReference type="PROSITE" id="PS50160"/>
    </source>
</evidence>
<dbReference type="PANTHER" id="PTHR45674:SF4">
    <property type="entry name" value="DNA LIGASE 1"/>
    <property type="match status" value="1"/>
</dbReference>
<dbReference type="Pfam" id="PF01068">
    <property type="entry name" value="DNA_ligase_A_M"/>
    <property type="match status" value="1"/>
</dbReference>
<dbReference type="KEGG" id="acry:AC20117_09770"/>
<feature type="domain" description="ATP-dependent DNA ligase family profile" evidence="4">
    <location>
        <begin position="115"/>
        <end position="207"/>
    </location>
</feature>
<gene>
    <name evidence="5" type="ORF">SAMN04489742_1517</name>
</gene>